<sequence>MDMRADRRFDRPELDVLRFLAFIGVFGFHYIDYAPFDRDAHPVFMAFCTIGAFGVSIFFLLSAYLITELLYRERAAMGRIDVKRFFIRRILRIWPLYFTMLFGLLALGQVVPKVAPDNLLAVLSFITFTGNWYVMDQGWIAGSFDPLWSISVEEQFYLLIPFAIASLLPGRIIAICLGVIAVSYATIWHYATHPVTGDNGMWTNSLVQFQFFAAGTLLSIVLRGRAPAWGMALRLVVFAAGLGCWFWALFGFGVKSWDAHPTPVGALIGWGLVLLGAVLCFLALLGMDRRWAPRWLTYWGKVSYGLYLFHSLVLYLTFGLLLGWFGGPQFLPRDPGGPALWLGTVLSLLALFGLAHLSYRWLEMPFLRLKDRYALVGR</sequence>
<name>A0A2K9NC86_9PROT</name>
<dbReference type="OrthoDB" id="9796461at2"/>
<dbReference type="KEGG" id="ncb:C0V82_11080"/>
<accession>A0A2K9NC86</accession>
<evidence type="ECO:0000313" key="2">
    <source>
        <dbReference type="Proteomes" id="UP000234752"/>
    </source>
</evidence>
<dbReference type="PANTHER" id="PTHR23028">
    <property type="entry name" value="ACETYLTRANSFERASE"/>
    <property type="match status" value="1"/>
</dbReference>
<dbReference type="Proteomes" id="UP000234752">
    <property type="component" value="Chromosome eg_1"/>
</dbReference>
<dbReference type="InterPro" id="IPR050879">
    <property type="entry name" value="Acyltransferase_3"/>
</dbReference>
<dbReference type="GO" id="GO:0009103">
    <property type="term" value="P:lipopolysaccharide biosynthetic process"/>
    <property type="evidence" value="ECO:0007669"/>
    <property type="project" value="TreeGrafter"/>
</dbReference>
<keyword evidence="2" id="KW-1185">Reference proteome</keyword>
<dbReference type="Pfam" id="PF01757">
    <property type="entry name" value="Acyl_transf_3"/>
    <property type="match status" value="1"/>
</dbReference>
<dbReference type="PANTHER" id="PTHR23028:SF53">
    <property type="entry name" value="ACYL_TRANSF_3 DOMAIN-CONTAINING PROTEIN"/>
    <property type="match status" value="1"/>
</dbReference>
<dbReference type="AlphaFoldDB" id="A0A2K9NC86"/>
<evidence type="ECO:0000313" key="1">
    <source>
        <dbReference type="EMBL" id="AUN30724.1"/>
    </source>
</evidence>
<proteinExistence type="predicted"/>
<organism evidence="1 2">
    <name type="scientific">Niveispirillum cyanobacteriorum</name>
    <dbReference type="NCBI Taxonomy" id="1612173"/>
    <lineage>
        <taxon>Bacteria</taxon>
        <taxon>Pseudomonadati</taxon>
        <taxon>Pseudomonadota</taxon>
        <taxon>Alphaproteobacteria</taxon>
        <taxon>Rhodospirillales</taxon>
        <taxon>Azospirillaceae</taxon>
        <taxon>Niveispirillum</taxon>
    </lineage>
</organism>
<dbReference type="RefSeq" id="WP_102112400.1">
    <property type="nucleotide sequence ID" value="NZ_BMGN01000002.1"/>
</dbReference>
<gene>
    <name evidence="1" type="ORF">C0V82_11080</name>
</gene>
<dbReference type="GO" id="GO:0016747">
    <property type="term" value="F:acyltransferase activity, transferring groups other than amino-acyl groups"/>
    <property type="evidence" value="ECO:0007669"/>
    <property type="project" value="InterPro"/>
</dbReference>
<dbReference type="EMBL" id="CP025611">
    <property type="protein sequence ID" value="AUN30724.1"/>
    <property type="molecule type" value="Genomic_DNA"/>
</dbReference>
<dbReference type="GO" id="GO:0016020">
    <property type="term" value="C:membrane"/>
    <property type="evidence" value="ECO:0007669"/>
    <property type="project" value="TreeGrafter"/>
</dbReference>
<protein>
    <submittedName>
        <fullName evidence="1">Uncharacterized protein</fullName>
    </submittedName>
</protein>
<reference evidence="1 2" key="1">
    <citation type="submission" date="2017-12" db="EMBL/GenBank/DDBJ databases">
        <title>Genomes of bacteria within cyanobacterial aggregates.</title>
        <authorList>
            <person name="Cai H."/>
        </authorList>
    </citation>
    <scope>NUCLEOTIDE SEQUENCE [LARGE SCALE GENOMIC DNA]</scope>
    <source>
        <strain evidence="1 2">TH16</strain>
    </source>
</reference>
<dbReference type="InterPro" id="IPR002656">
    <property type="entry name" value="Acyl_transf_3_dom"/>
</dbReference>